<proteinExistence type="predicted"/>
<reference evidence="1" key="1">
    <citation type="submission" date="2021-05" db="EMBL/GenBank/DDBJ databases">
        <authorList>
            <person name="Scholz U."/>
            <person name="Mascher M."/>
            <person name="Fiebig A."/>
        </authorList>
    </citation>
    <scope>NUCLEOTIDE SEQUENCE [LARGE SCALE GENOMIC DNA]</scope>
</reference>
<dbReference type="EnsemblPlants" id="AVESA.00010b.r2.4CG1260420.1">
    <property type="protein sequence ID" value="AVESA.00010b.r2.4CG1260420.1.CDS.1"/>
    <property type="gene ID" value="AVESA.00010b.r2.4CG1260420"/>
</dbReference>
<evidence type="ECO:0000313" key="2">
    <source>
        <dbReference type="Proteomes" id="UP001732700"/>
    </source>
</evidence>
<organism evidence="1 2">
    <name type="scientific">Avena sativa</name>
    <name type="common">Oat</name>
    <dbReference type="NCBI Taxonomy" id="4498"/>
    <lineage>
        <taxon>Eukaryota</taxon>
        <taxon>Viridiplantae</taxon>
        <taxon>Streptophyta</taxon>
        <taxon>Embryophyta</taxon>
        <taxon>Tracheophyta</taxon>
        <taxon>Spermatophyta</taxon>
        <taxon>Magnoliopsida</taxon>
        <taxon>Liliopsida</taxon>
        <taxon>Poales</taxon>
        <taxon>Poaceae</taxon>
        <taxon>BOP clade</taxon>
        <taxon>Pooideae</taxon>
        <taxon>Poodae</taxon>
        <taxon>Poeae</taxon>
        <taxon>Poeae Chloroplast Group 1 (Aveneae type)</taxon>
        <taxon>Aveninae</taxon>
        <taxon>Avena</taxon>
    </lineage>
</organism>
<reference evidence="1" key="2">
    <citation type="submission" date="2025-09" db="UniProtKB">
        <authorList>
            <consortium name="EnsemblPlants"/>
        </authorList>
    </citation>
    <scope>IDENTIFICATION</scope>
</reference>
<keyword evidence="2" id="KW-1185">Reference proteome</keyword>
<name>A0ACD5WP72_AVESA</name>
<accession>A0ACD5WP72</accession>
<dbReference type="Proteomes" id="UP001732700">
    <property type="component" value="Chromosome 4C"/>
</dbReference>
<protein>
    <submittedName>
        <fullName evidence="1">Uncharacterized protein</fullName>
    </submittedName>
</protein>
<evidence type="ECO:0000313" key="1">
    <source>
        <dbReference type="EnsemblPlants" id="AVESA.00010b.r2.4CG1260420.1.CDS.1"/>
    </source>
</evidence>
<sequence length="429" mass="49002">MEDIAVGYIQDLVSSSFLQPIRTSSDTDCFTIHYVIHDILDKVAENCFRIENAGSHRGEAWEGDVPRHIQHLLIHHYDGELIAETIIGLEYLHTLIVHVVGKDTTVEEKVIESICNRLPQLWVLAIAFSQEHDPIKQPNRFLFAKSISELKYLRYLSFRTGSSCMITLPSTVNELQHIQVLDFGDGYISKFTLAALVNLRHILLGSFISLQTLLRPFEVSNEQGCELKQLRDLNKLRGKLDIRGLENVKSKAQALQANLAAKERLTALRLSWSYDVDTRCSPEVEADVLEGLCPPAGLQELMVYYFAGSRYPDWMVSKHSGGPKYLQVLFLWGCSQLVSSGLAEAFPHLSVLRLFDCNWDTLPDNMEHLTSLKELWIYACENIRSLPTLPQSLEKFILFYCNEEFVKSCQIVGHAHWKKIEHILDKRFL</sequence>